<protein>
    <recommendedName>
        <fullName evidence="8">Methylated-DNA--protein-cysteine methyltransferase</fullName>
        <ecNumber evidence="8">2.1.1.63</ecNumber>
    </recommendedName>
    <alternativeName>
        <fullName evidence="8">6-O-methylguanine-DNA methyltransferase</fullName>
        <shortName evidence="8">MGMT</shortName>
    </alternativeName>
    <alternativeName>
        <fullName evidence="8">O-6-methylguanine-DNA-alkyltransferase</fullName>
    </alternativeName>
</protein>
<feature type="active site" description="Nucleophile; methyl group acceptor" evidence="8">
    <location>
        <position position="144"/>
    </location>
</feature>
<keyword evidence="6 8" id="KW-0234">DNA repair</keyword>
<dbReference type="EC" id="2.1.1.63" evidence="8"/>
<dbReference type="GO" id="GO:0005737">
    <property type="term" value="C:cytoplasm"/>
    <property type="evidence" value="ECO:0007669"/>
    <property type="project" value="UniProtKB-SubCell"/>
</dbReference>
<dbReference type="Gene3D" id="3.30.160.70">
    <property type="entry name" value="Methylated DNA-protein cysteine methyltransferase domain"/>
    <property type="match status" value="1"/>
</dbReference>
<keyword evidence="3 8" id="KW-0489">Methyltransferase</keyword>
<dbReference type="EMBL" id="JXBL01000001">
    <property type="protein sequence ID" value="KIE42782.1"/>
    <property type="molecule type" value="Genomic_DNA"/>
</dbReference>
<comment type="caution">
    <text evidence="10">The sequence shown here is derived from an EMBL/GenBank/DDBJ whole genome shotgun (WGS) entry which is preliminary data.</text>
</comment>
<dbReference type="Gene3D" id="1.10.10.10">
    <property type="entry name" value="Winged helix-like DNA-binding domain superfamily/Winged helix DNA-binding domain"/>
    <property type="match status" value="1"/>
</dbReference>
<keyword evidence="5 8" id="KW-0227">DNA damage</keyword>
<gene>
    <name evidence="10" type="ORF">SE37_09120</name>
</gene>
<evidence type="ECO:0000313" key="10">
    <source>
        <dbReference type="EMBL" id="KIE42782.1"/>
    </source>
</evidence>
<evidence type="ECO:0000256" key="2">
    <source>
        <dbReference type="ARBA" id="ARBA00022490"/>
    </source>
</evidence>
<dbReference type="InterPro" id="IPR036388">
    <property type="entry name" value="WH-like_DNA-bd_sf"/>
</dbReference>
<comment type="miscellaneous">
    <text evidence="8">This enzyme catalyzes only one turnover and therefore is not strictly catalytic. According to one definition, an enzyme is a biocatalyst that acts repeatedly and over many reaction cycles.</text>
</comment>
<comment type="function">
    <text evidence="8">Involved in the cellular defense against the biological effects of O6-methylguanine (O6-MeG) and O4-methylthymine (O4-MeT) in DNA. Repairs the methylated nucleobase in DNA by stoichiometrically transferring the methyl group to a cysteine residue in the enzyme. This is a suicide reaction: the enzyme is irreversibly inactivated.</text>
</comment>
<evidence type="ECO:0000256" key="1">
    <source>
        <dbReference type="ARBA" id="ARBA00001286"/>
    </source>
</evidence>
<evidence type="ECO:0000256" key="3">
    <source>
        <dbReference type="ARBA" id="ARBA00022603"/>
    </source>
</evidence>
<comment type="catalytic activity">
    <reaction evidence="7 8">
        <text>a 6-O-methyl-2'-deoxyguanosine in DNA + L-cysteinyl-[protein] = S-methyl-L-cysteinyl-[protein] + a 2'-deoxyguanosine in DNA</text>
        <dbReference type="Rhea" id="RHEA:24000"/>
        <dbReference type="Rhea" id="RHEA-COMP:10131"/>
        <dbReference type="Rhea" id="RHEA-COMP:10132"/>
        <dbReference type="Rhea" id="RHEA-COMP:11367"/>
        <dbReference type="Rhea" id="RHEA-COMP:11368"/>
        <dbReference type="ChEBI" id="CHEBI:29950"/>
        <dbReference type="ChEBI" id="CHEBI:82612"/>
        <dbReference type="ChEBI" id="CHEBI:85445"/>
        <dbReference type="ChEBI" id="CHEBI:85448"/>
        <dbReference type="EC" id="2.1.1.63"/>
    </reaction>
</comment>
<evidence type="ECO:0000256" key="7">
    <source>
        <dbReference type="ARBA" id="ARBA00049348"/>
    </source>
</evidence>
<dbReference type="InterPro" id="IPR023546">
    <property type="entry name" value="MGMT"/>
</dbReference>
<name>A0A0C1QQ08_9BACT</name>
<comment type="subcellular location">
    <subcellularLocation>
        <location evidence="8">Cytoplasm</location>
    </subcellularLocation>
</comment>
<dbReference type="InterPro" id="IPR001497">
    <property type="entry name" value="MethylDNA_cys_MeTrfase_AS"/>
</dbReference>
<evidence type="ECO:0000259" key="9">
    <source>
        <dbReference type="Pfam" id="PF01035"/>
    </source>
</evidence>
<dbReference type="AlphaFoldDB" id="A0A0C1QQ08"/>
<dbReference type="FunFam" id="1.10.10.10:FF:000337">
    <property type="entry name" value="Methylated-DNA--protein-cysteine methyltransferase"/>
    <property type="match status" value="1"/>
</dbReference>
<sequence length="180" mass="18936">MTGTAARNEVYVSFFEAPVGVGAVVAGRRGLREVFLPFRVATREDMAATVRSRYPRLAGENSLGREAARQLVAYFAGEAVEFTVPLDEEHVTPFRKKVYEIVRGIGRGQVMTYGQVAVAAGSPGAARGVGSAMAANPLPVIIPCHRVVGAGGALTGYSGAGGIDSKRWLLELEANVVSGE</sequence>
<keyword evidence="4 8" id="KW-0808">Transferase</keyword>
<comment type="similarity">
    <text evidence="8">Belongs to the MGMT family.</text>
</comment>
<dbReference type="GO" id="GO:0006307">
    <property type="term" value="P:DNA alkylation repair"/>
    <property type="evidence" value="ECO:0007669"/>
    <property type="project" value="UniProtKB-UniRule"/>
</dbReference>
<feature type="domain" description="Methylated-DNA-[protein]-cysteine S-methyltransferase DNA binding" evidence="9">
    <location>
        <begin position="93"/>
        <end position="174"/>
    </location>
</feature>
<evidence type="ECO:0000256" key="8">
    <source>
        <dbReference type="HAMAP-Rule" id="MF_00772"/>
    </source>
</evidence>
<dbReference type="InterPro" id="IPR036217">
    <property type="entry name" value="MethylDNA_cys_MeTrfase_DNAb"/>
</dbReference>
<dbReference type="RefSeq" id="WP_039645658.1">
    <property type="nucleotide sequence ID" value="NZ_JXBL01000001.1"/>
</dbReference>
<dbReference type="GO" id="GO:0003908">
    <property type="term" value="F:methylated-DNA-[protein]-cysteine S-methyltransferase activity"/>
    <property type="evidence" value="ECO:0007669"/>
    <property type="project" value="UniProtKB-UniRule"/>
</dbReference>
<dbReference type="PROSITE" id="PS00374">
    <property type="entry name" value="MGMT"/>
    <property type="match status" value="1"/>
</dbReference>
<evidence type="ECO:0000313" key="11">
    <source>
        <dbReference type="Proteomes" id="UP000031433"/>
    </source>
</evidence>
<keyword evidence="2 8" id="KW-0963">Cytoplasm</keyword>
<evidence type="ECO:0000256" key="4">
    <source>
        <dbReference type="ARBA" id="ARBA00022679"/>
    </source>
</evidence>
<evidence type="ECO:0000256" key="5">
    <source>
        <dbReference type="ARBA" id="ARBA00022763"/>
    </source>
</evidence>
<accession>A0A0C1QQ08</accession>
<evidence type="ECO:0000256" key="6">
    <source>
        <dbReference type="ARBA" id="ARBA00023204"/>
    </source>
</evidence>
<dbReference type="Pfam" id="PF01035">
    <property type="entry name" value="DNA_binding_1"/>
    <property type="match status" value="1"/>
</dbReference>
<dbReference type="Proteomes" id="UP000031433">
    <property type="component" value="Unassembled WGS sequence"/>
</dbReference>
<dbReference type="SUPFAM" id="SSF46767">
    <property type="entry name" value="Methylated DNA-protein cysteine methyltransferase, C-terminal domain"/>
    <property type="match status" value="1"/>
</dbReference>
<organism evidence="10 11">
    <name type="scientific">Geobacter soli</name>
    <dbReference type="NCBI Taxonomy" id="1510391"/>
    <lineage>
        <taxon>Bacteria</taxon>
        <taxon>Pseudomonadati</taxon>
        <taxon>Thermodesulfobacteriota</taxon>
        <taxon>Desulfuromonadia</taxon>
        <taxon>Geobacterales</taxon>
        <taxon>Geobacteraceae</taxon>
        <taxon>Geobacter</taxon>
    </lineage>
</organism>
<comment type="catalytic activity">
    <reaction evidence="1 8">
        <text>a 4-O-methyl-thymidine in DNA + L-cysteinyl-[protein] = a thymidine in DNA + S-methyl-L-cysteinyl-[protein]</text>
        <dbReference type="Rhea" id="RHEA:53428"/>
        <dbReference type="Rhea" id="RHEA-COMP:10131"/>
        <dbReference type="Rhea" id="RHEA-COMP:10132"/>
        <dbReference type="Rhea" id="RHEA-COMP:13555"/>
        <dbReference type="Rhea" id="RHEA-COMP:13556"/>
        <dbReference type="ChEBI" id="CHEBI:29950"/>
        <dbReference type="ChEBI" id="CHEBI:82612"/>
        <dbReference type="ChEBI" id="CHEBI:137386"/>
        <dbReference type="ChEBI" id="CHEBI:137387"/>
        <dbReference type="EC" id="2.1.1.63"/>
    </reaction>
</comment>
<dbReference type="SUPFAM" id="SSF53155">
    <property type="entry name" value="Methylated DNA-protein cysteine methyltransferase domain"/>
    <property type="match status" value="1"/>
</dbReference>
<dbReference type="HAMAP" id="MF_00772">
    <property type="entry name" value="OGT"/>
    <property type="match status" value="1"/>
</dbReference>
<dbReference type="PANTHER" id="PTHR10815:SF5">
    <property type="entry name" value="METHYLATED-DNA--PROTEIN-CYSTEINE METHYLTRANSFERASE"/>
    <property type="match status" value="1"/>
</dbReference>
<proteinExistence type="inferred from homology"/>
<dbReference type="CDD" id="cd06445">
    <property type="entry name" value="ATase"/>
    <property type="match status" value="1"/>
</dbReference>
<keyword evidence="11" id="KW-1185">Reference proteome</keyword>
<dbReference type="PANTHER" id="PTHR10815">
    <property type="entry name" value="METHYLATED-DNA--PROTEIN-CYSTEINE METHYLTRANSFERASE"/>
    <property type="match status" value="1"/>
</dbReference>
<reference evidence="10 11" key="1">
    <citation type="submission" date="2015-01" db="EMBL/GenBank/DDBJ databases">
        <title>Genome sequence of the anaerobic bacterium Geobacter soli GSS01, a dissimilatory Fe(III) reducer from soil.</title>
        <authorList>
            <person name="Yang G."/>
            <person name="Zhou S."/>
        </authorList>
    </citation>
    <scope>NUCLEOTIDE SEQUENCE [LARGE SCALE GENOMIC DNA]</scope>
    <source>
        <strain evidence="10 11">GSS01</strain>
    </source>
</reference>
<dbReference type="GO" id="GO:0032259">
    <property type="term" value="P:methylation"/>
    <property type="evidence" value="ECO:0007669"/>
    <property type="project" value="UniProtKB-KW"/>
</dbReference>
<dbReference type="NCBIfam" id="TIGR00589">
    <property type="entry name" value="ogt"/>
    <property type="match status" value="1"/>
</dbReference>
<dbReference type="InterPro" id="IPR036631">
    <property type="entry name" value="MGMT_N_sf"/>
</dbReference>
<dbReference type="InterPro" id="IPR014048">
    <property type="entry name" value="MethylDNA_cys_MeTrfase_DNA-bd"/>
</dbReference>